<feature type="region of interest" description="Disordered" evidence="1">
    <location>
        <begin position="1"/>
        <end position="42"/>
    </location>
</feature>
<dbReference type="PATRIC" id="fig|294.133.peg.1715"/>
<dbReference type="Proteomes" id="UP000033400">
    <property type="component" value="Unassembled WGS sequence"/>
</dbReference>
<dbReference type="EMBL" id="LACH01000002">
    <property type="protein sequence ID" value="KJZ67494.1"/>
    <property type="molecule type" value="Genomic_DNA"/>
</dbReference>
<proteinExistence type="predicted"/>
<organism evidence="2 3">
    <name type="scientific">Pseudomonas fluorescens</name>
    <dbReference type="NCBI Taxonomy" id="294"/>
    <lineage>
        <taxon>Bacteria</taxon>
        <taxon>Pseudomonadati</taxon>
        <taxon>Pseudomonadota</taxon>
        <taxon>Gammaproteobacteria</taxon>
        <taxon>Pseudomonadales</taxon>
        <taxon>Pseudomonadaceae</taxon>
        <taxon>Pseudomonas</taxon>
    </lineage>
</organism>
<accession>A0A0F4VFL5</accession>
<feature type="compositionally biased region" description="Polar residues" evidence="1">
    <location>
        <begin position="1"/>
        <end position="16"/>
    </location>
</feature>
<gene>
    <name evidence="2" type="ORF">VD17_02035</name>
</gene>
<comment type="caution">
    <text evidence="2">The sequence shown here is derived from an EMBL/GenBank/DDBJ whole genome shotgun (WGS) entry which is preliminary data.</text>
</comment>
<evidence type="ECO:0000313" key="3">
    <source>
        <dbReference type="Proteomes" id="UP000033400"/>
    </source>
</evidence>
<evidence type="ECO:0000256" key="1">
    <source>
        <dbReference type="SAM" id="MobiDB-lite"/>
    </source>
</evidence>
<name>A0A0F4VFL5_PSEFL</name>
<sequence length="86" mass="9560">MITAATQPNAASQARQLLNPGVRKTRRTTPTVRAPAPRLQPPKSPLIARLVTNIARIMVQDVSDVFRVIEQPGFETPKSQQSIFRQ</sequence>
<protein>
    <submittedName>
        <fullName evidence="2">Uncharacterized protein</fullName>
    </submittedName>
</protein>
<dbReference type="AlphaFoldDB" id="A0A0F4VFL5"/>
<reference evidence="2 3" key="1">
    <citation type="submission" date="2015-03" db="EMBL/GenBank/DDBJ databases">
        <title>Comparative genomics of Pseudomonas insights into diversity of traits involved in vanlence and defense.</title>
        <authorList>
            <person name="Qin Y."/>
        </authorList>
    </citation>
    <scope>NUCLEOTIDE SEQUENCE [LARGE SCALE GENOMIC DNA]</scope>
    <source>
        <strain evidence="2 3">H24</strain>
    </source>
</reference>
<evidence type="ECO:0000313" key="2">
    <source>
        <dbReference type="EMBL" id="KJZ67494.1"/>
    </source>
</evidence>
<feature type="compositionally biased region" description="Low complexity" evidence="1">
    <location>
        <begin position="28"/>
        <end position="37"/>
    </location>
</feature>